<evidence type="ECO:0000256" key="1">
    <source>
        <dbReference type="SAM" id="MobiDB-lite"/>
    </source>
</evidence>
<dbReference type="EMBL" id="BAAASG010000023">
    <property type="protein sequence ID" value="GAA2514654.1"/>
    <property type="molecule type" value="Genomic_DNA"/>
</dbReference>
<dbReference type="RefSeq" id="WP_344405303.1">
    <property type="nucleotide sequence ID" value="NZ_BAAASG010000023.1"/>
</dbReference>
<organism evidence="2 3">
    <name type="scientific">Streptomyces longisporus</name>
    <dbReference type="NCBI Taxonomy" id="1948"/>
    <lineage>
        <taxon>Bacteria</taxon>
        <taxon>Bacillati</taxon>
        <taxon>Actinomycetota</taxon>
        <taxon>Actinomycetes</taxon>
        <taxon>Kitasatosporales</taxon>
        <taxon>Streptomycetaceae</taxon>
        <taxon>Streptomyces</taxon>
    </lineage>
</organism>
<gene>
    <name evidence="2" type="ORF">GCM10010276_73610</name>
</gene>
<dbReference type="Proteomes" id="UP001501777">
    <property type="component" value="Unassembled WGS sequence"/>
</dbReference>
<evidence type="ECO:0000313" key="2">
    <source>
        <dbReference type="EMBL" id="GAA2514654.1"/>
    </source>
</evidence>
<dbReference type="InterPro" id="IPR035948">
    <property type="entry name" value="YwqG-like_sf"/>
</dbReference>
<keyword evidence="3" id="KW-1185">Reference proteome</keyword>
<feature type="region of interest" description="Disordered" evidence="1">
    <location>
        <begin position="104"/>
        <end position="154"/>
    </location>
</feature>
<protein>
    <recommendedName>
        <fullName evidence="4">DUF1963 domain-containing protein</fullName>
    </recommendedName>
</protein>
<reference evidence="2 3" key="1">
    <citation type="journal article" date="2019" name="Int. J. Syst. Evol. Microbiol.">
        <title>The Global Catalogue of Microorganisms (GCM) 10K type strain sequencing project: providing services to taxonomists for standard genome sequencing and annotation.</title>
        <authorList>
            <consortium name="The Broad Institute Genomics Platform"/>
            <consortium name="The Broad Institute Genome Sequencing Center for Infectious Disease"/>
            <person name="Wu L."/>
            <person name="Ma J."/>
        </authorList>
    </citation>
    <scope>NUCLEOTIDE SEQUENCE [LARGE SCALE GENOMIC DNA]</scope>
    <source>
        <strain evidence="2 3">JCM 4395</strain>
    </source>
</reference>
<sequence length="201" mass="21958">MTVSEPVPLVFVPADGAVREAVTKVGGQPVWLEEPQWPLSRETGRPMEFLGQFALEGGRLALLFMTGDEGEYVDGTWEPEGGENALVIQPGGRVPDFVTVERRAEGPSAGPDHLPRHIDSAEHSGEHSNEEEDRRPWQFLGGPGVEPHWLQGDETPGDGWQLVVQLDSGKLPFDVNFGDAGVGYAFLSPDGKEGRFLWQCT</sequence>
<proteinExistence type="predicted"/>
<dbReference type="SUPFAM" id="SSF103032">
    <property type="entry name" value="Hypothetical protein YwqG"/>
    <property type="match status" value="1"/>
</dbReference>
<accession>A0ABN3N562</accession>
<comment type="caution">
    <text evidence="2">The sequence shown here is derived from an EMBL/GenBank/DDBJ whole genome shotgun (WGS) entry which is preliminary data.</text>
</comment>
<evidence type="ECO:0000313" key="3">
    <source>
        <dbReference type="Proteomes" id="UP001501777"/>
    </source>
</evidence>
<evidence type="ECO:0008006" key="4">
    <source>
        <dbReference type="Google" id="ProtNLM"/>
    </source>
</evidence>
<feature type="compositionally biased region" description="Basic and acidic residues" evidence="1">
    <location>
        <begin position="113"/>
        <end position="136"/>
    </location>
</feature>
<name>A0ABN3N562_STRLO</name>